<organism evidence="16 17">
    <name type="scientific">Melipona quadrifasciata</name>
    <dbReference type="NCBI Taxonomy" id="166423"/>
    <lineage>
        <taxon>Eukaryota</taxon>
        <taxon>Metazoa</taxon>
        <taxon>Ecdysozoa</taxon>
        <taxon>Arthropoda</taxon>
        <taxon>Hexapoda</taxon>
        <taxon>Insecta</taxon>
        <taxon>Pterygota</taxon>
        <taxon>Neoptera</taxon>
        <taxon>Endopterygota</taxon>
        <taxon>Hymenoptera</taxon>
        <taxon>Apocrita</taxon>
        <taxon>Aculeata</taxon>
        <taxon>Apoidea</taxon>
        <taxon>Anthophila</taxon>
        <taxon>Apidae</taxon>
        <taxon>Melipona</taxon>
    </lineage>
</organism>
<feature type="compositionally biased region" description="Basic and acidic residues" evidence="13">
    <location>
        <begin position="150"/>
        <end position="160"/>
    </location>
</feature>
<dbReference type="SMART" id="SM00868">
    <property type="entry name" value="zf-AD"/>
    <property type="match status" value="1"/>
</dbReference>
<feature type="domain" description="C2H2-type" evidence="14">
    <location>
        <begin position="331"/>
        <end position="358"/>
    </location>
</feature>
<keyword evidence="17" id="KW-1185">Reference proteome</keyword>
<reference evidence="16 17" key="1">
    <citation type="submission" date="2015-07" db="EMBL/GenBank/DDBJ databases">
        <title>The genome of Melipona quadrifasciata.</title>
        <authorList>
            <person name="Pan H."/>
            <person name="Kapheim K."/>
        </authorList>
    </citation>
    <scope>NUCLEOTIDE SEQUENCE [LARGE SCALE GENOMIC DNA]</scope>
    <source>
        <strain evidence="16">0111107301</strain>
        <tissue evidence="16">Whole body</tissue>
    </source>
</reference>
<dbReference type="SUPFAM" id="SSF57667">
    <property type="entry name" value="beta-beta-alpha zinc fingers"/>
    <property type="match status" value="3"/>
</dbReference>
<dbReference type="AlphaFoldDB" id="A0A0N0BID5"/>
<dbReference type="GO" id="GO:0008270">
    <property type="term" value="F:zinc ion binding"/>
    <property type="evidence" value="ECO:0007669"/>
    <property type="project" value="UniProtKB-UniRule"/>
</dbReference>
<dbReference type="PANTHER" id="PTHR16515">
    <property type="entry name" value="PR DOMAIN ZINC FINGER PROTEIN"/>
    <property type="match status" value="1"/>
</dbReference>
<evidence type="ECO:0000256" key="13">
    <source>
        <dbReference type="SAM" id="MobiDB-lite"/>
    </source>
</evidence>
<evidence type="ECO:0000259" key="15">
    <source>
        <dbReference type="PROSITE" id="PS51915"/>
    </source>
</evidence>
<evidence type="ECO:0000256" key="1">
    <source>
        <dbReference type="ARBA" id="ARBA00004123"/>
    </source>
</evidence>
<dbReference type="FunFam" id="3.30.160.60:FF:001480">
    <property type="entry name" value="Si:cabz01071911.3"/>
    <property type="match status" value="1"/>
</dbReference>
<keyword evidence="4" id="KW-0677">Repeat</keyword>
<proteinExistence type="inferred from homology"/>
<evidence type="ECO:0000313" key="17">
    <source>
        <dbReference type="Proteomes" id="UP000053105"/>
    </source>
</evidence>
<evidence type="ECO:0000256" key="9">
    <source>
        <dbReference type="ARBA" id="ARBA00023163"/>
    </source>
</evidence>
<dbReference type="PANTHER" id="PTHR16515:SF49">
    <property type="entry name" value="GASTRULA ZINC FINGER PROTEIN XLCGF49.1-LIKE-RELATED"/>
    <property type="match status" value="1"/>
</dbReference>
<dbReference type="PROSITE" id="PS50157">
    <property type="entry name" value="ZINC_FINGER_C2H2_2"/>
    <property type="match status" value="6"/>
</dbReference>
<feature type="binding site" evidence="12">
    <location>
        <position position="61"/>
    </location>
    <ligand>
        <name>Zn(2+)</name>
        <dbReference type="ChEBI" id="CHEBI:29105"/>
    </ligand>
</feature>
<dbReference type="Pfam" id="PF07776">
    <property type="entry name" value="zf-AD"/>
    <property type="match status" value="1"/>
</dbReference>
<evidence type="ECO:0000256" key="5">
    <source>
        <dbReference type="ARBA" id="ARBA00022771"/>
    </source>
</evidence>
<dbReference type="Proteomes" id="UP000053105">
    <property type="component" value="Unassembled WGS sequence"/>
</dbReference>
<dbReference type="FunFam" id="3.30.160.60:FF:000130">
    <property type="entry name" value="Spalt-like transcription factor 4"/>
    <property type="match status" value="1"/>
</dbReference>
<comment type="subcellular location">
    <subcellularLocation>
        <location evidence="1">Nucleus</location>
    </subcellularLocation>
</comment>
<keyword evidence="6 12" id="KW-0862">Zinc</keyword>
<dbReference type="InterPro" id="IPR036236">
    <property type="entry name" value="Znf_C2H2_sf"/>
</dbReference>
<evidence type="ECO:0000256" key="6">
    <source>
        <dbReference type="ARBA" id="ARBA00022833"/>
    </source>
</evidence>
<keyword evidence="7" id="KW-0805">Transcription regulation</keyword>
<feature type="binding site" evidence="12">
    <location>
        <position position="108"/>
    </location>
    <ligand>
        <name>Zn(2+)</name>
        <dbReference type="ChEBI" id="CHEBI:29105"/>
    </ligand>
</feature>
<dbReference type="SUPFAM" id="SSF57716">
    <property type="entry name" value="Glucocorticoid receptor-like (DNA-binding domain)"/>
    <property type="match status" value="1"/>
</dbReference>
<dbReference type="InterPro" id="IPR050331">
    <property type="entry name" value="Zinc_finger"/>
</dbReference>
<evidence type="ECO:0000256" key="3">
    <source>
        <dbReference type="ARBA" id="ARBA00022723"/>
    </source>
</evidence>
<name>A0A0N0BID5_9HYME</name>
<feature type="domain" description="C2H2-type" evidence="14">
    <location>
        <begin position="359"/>
        <end position="386"/>
    </location>
</feature>
<keyword evidence="9" id="KW-0804">Transcription</keyword>
<feature type="domain" description="C2H2-type" evidence="14">
    <location>
        <begin position="387"/>
        <end position="414"/>
    </location>
</feature>
<feature type="domain" description="C2H2-type" evidence="14">
    <location>
        <begin position="420"/>
        <end position="447"/>
    </location>
</feature>
<dbReference type="InterPro" id="IPR012934">
    <property type="entry name" value="Znf_AD"/>
</dbReference>
<evidence type="ECO:0000256" key="8">
    <source>
        <dbReference type="ARBA" id="ARBA00023125"/>
    </source>
</evidence>
<evidence type="ECO:0000256" key="12">
    <source>
        <dbReference type="PROSITE-ProRule" id="PRU01263"/>
    </source>
</evidence>
<dbReference type="Gene3D" id="3.40.1800.20">
    <property type="match status" value="1"/>
</dbReference>
<feature type="binding site" evidence="12">
    <location>
        <position position="64"/>
    </location>
    <ligand>
        <name>Zn(2+)</name>
        <dbReference type="ChEBI" id="CHEBI:29105"/>
    </ligand>
</feature>
<evidence type="ECO:0000256" key="11">
    <source>
        <dbReference type="PROSITE-ProRule" id="PRU00042"/>
    </source>
</evidence>
<dbReference type="Gene3D" id="3.30.160.60">
    <property type="entry name" value="Classic Zinc Finger"/>
    <property type="match status" value="5"/>
</dbReference>
<dbReference type="GO" id="GO:0005634">
    <property type="term" value="C:nucleus"/>
    <property type="evidence" value="ECO:0007669"/>
    <property type="project" value="UniProtKB-SubCell"/>
</dbReference>
<evidence type="ECO:0000256" key="4">
    <source>
        <dbReference type="ARBA" id="ARBA00022737"/>
    </source>
</evidence>
<dbReference type="FunFam" id="3.30.160.60:FF:001818">
    <property type="entry name" value="GDNF-inducible zinc finger protein 1 isoform X1"/>
    <property type="match status" value="1"/>
</dbReference>
<evidence type="ECO:0000259" key="14">
    <source>
        <dbReference type="PROSITE" id="PS50157"/>
    </source>
</evidence>
<evidence type="ECO:0000313" key="16">
    <source>
        <dbReference type="EMBL" id="KOX77581.1"/>
    </source>
</evidence>
<dbReference type="OrthoDB" id="8922241at2759"/>
<keyword evidence="3 12" id="KW-0479">Metal-binding</keyword>
<gene>
    <name evidence="16" type="ORF">WN51_09245</name>
</gene>
<dbReference type="SMART" id="SM00355">
    <property type="entry name" value="ZnF_C2H2"/>
    <property type="match status" value="6"/>
</dbReference>
<dbReference type="PROSITE" id="PS51915">
    <property type="entry name" value="ZAD"/>
    <property type="match status" value="1"/>
</dbReference>
<accession>A0A0N0BID5</accession>
<evidence type="ECO:0000256" key="7">
    <source>
        <dbReference type="ARBA" id="ARBA00023015"/>
    </source>
</evidence>
<feature type="region of interest" description="Disordered" evidence="13">
    <location>
        <begin position="138"/>
        <end position="168"/>
    </location>
</feature>
<dbReference type="EMBL" id="KQ435729">
    <property type="protein sequence ID" value="KOX77581.1"/>
    <property type="molecule type" value="Genomic_DNA"/>
</dbReference>
<keyword evidence="10" id="KW-0539">Nucleus</keyword>
<dbReference type="Pfam" id="PF00096">
    <property type="entry name" value="zf-C2H2"/>
    <property type="match status" value="3"/>
</dbReference>
<sequence>MSDPTLIHGNKEKILPLLGVQGEIHRGTNTQKISGNVKMKTYSRKKGDSPSNVIIHVNELCRLCLAKEEEMVPIYDDETIPLSLRIMACVNLEVYEEDGLPNMICHPCKYQLEKSYQFKKKCEAADAKLRKHMKLIQQLTGQSEEGESQDSNREELKDSSSGKSKQVKQLLADLVSTKGDSGQADGDPIEVTEEELVGGYILGMNSENLEMEETMSEDPENITLVPAEERAAKARCTIRTTRIKQEQESEDEAEEVQRAIANADHKNVYMMEVTSNSSGQGESLKLQPLGDTMVETSEELKVFQCDKCPKAFTRRIMLKSHQSVHSTQRGFTCQACEKWFPTRSALVRHERTHTGEKPFGCNICHRAFAQKEILLRHLMTHSGQKPFQCQHCDKSFTQREALKVHMRRHQKLDPNDIQLHHCQLCPKAFCHASGLSRHLVTHTGRTYKCVECEKSFTDKSSLLRHSRIHAPKKIVTN</sequence>
<feature type="domain" description="ZAD" evidence="15">
    <location>
        <begin position="59"/>
        <end position="132"/>
    </location>
</feature>
<dbReference type="InterPro" id="IPR013087">
    <property type="entry name" value="Znf_C2H2_type"/>
</dbReference>
<evidence type="ECO:0000256" key="10">
    <source>
        <dbReference type="ARBA" id="ARBA00023242"/>
    </source>
</evidence>
<keyword evidence="5 11" id="KW-0863">Zinc-finger</keyword>
<feature type="binding site" evidence="12">
    <location>
        <position position="105"/>
    </location>
    <ligand>
        <name>Zn(2+)</name>
        <dbReference type="ChEBI" id="CHEBI:29105"/>
    </ligand>
</feature>
<evidence type="ECO:0000256" key="2">
    <source>
        <dbReference type="ARBA" id="ARBA00006991"/>
    </source>
</evidence>
<feature type="domain" description="C2H2-type" evidence="14">
    <location>
        <begin position="447"/>
        <end position="474"/>
    </location>
</feature>
<keyword evidence="8" id="KW-0238">DNA-binding</keyword>
<feature type="domain" description="C2H2-type" evidence="14">
    <location>
        <begin position="303"/>
        <end position="330"/>
    </location>
</feature>
<dbReference type="PROSITE" id="PS00028">
    <property type="entry name" value="ZINC_FINGER_C2H2_1"/>
    <property type="match status" value="6"/>
</dbReference>
<dbReference type="GO" id="GO:0003677">
    <property type="term" value="F:DNA binding"/>
    <property type="evidence" value="ECO:0007669"/>
    <property type="project" value="UniProtKB-KW"/>
</dbReference>
<dbReference type="GO" id="GO:0010468">
    <property type="term" value="P:regulation of gene expression"/>
    <property type="evidence" value="ECO:0007669"/>
    <property type="project" value="TreeGrafter"/>
</dbReference>
<dbReference type="STRING" id="166423.A0A0N0BID5"/>
<protein>
    <submittedName>
        <fullName evidence="16">Zinc finger protein 84</fullName>
    </submittedName>
</protein>
<comment type="similarity">
    <text evidence="2">Belongs to the krueppel C2H2-type zinc-finger protein family.</text>
</comment>
<dbReference type="FunFam" id="3.30.160.60:FF:000358">
    <property type="entry name" value="zinc finger protein 24"/>
    <property type="match status" value="1"/>
</dbReference>